<dbReference type="EMBL" id="CP114052">
    <property type="protein sequence ID" value="WAW14373.1"/>
    <property type="molecule type" value="Genomic_DNA"/>
</dbReference>
<proteinExistence type="predicted"/>
<evidence type="ECO:0000313" key="4">
    <source>
        <dbReference type="EMBL" id="WAW14373.1"/>
    </source>
</evidence>
<dbReference type="SUPFAM" id="SSF46689">
    <property type="entry name" value="Homeodomain-like"/>
    <property type="match status" value="1"/>
</dbReference>
<keyword evidence="5" id="KW-1185">Reference proteome</keyword>
<reference evidence="4" key="1">
    <citation type="submission" date="2022-12" db="EMBL/GenBank/DDBJ databases">
        <title>Peptostreptococcus.</title>
        <authorList>
            <person name="Lee S.H."/>
        </authorList>
    </citation>
    <scope>NUCLEOTIDE SEQUENCE</scope>
    <source>
        <strain evidence="4">CBA3647</strain>
    </source>
</reference>
<keyword evidence="1 2" id="KW-0238">DNA-binding</keyword>
<organism evidence="4 5">
    <name type="scientific">Peptostreptococcus equinus</name>
    <dbReference type="NCBI Taxonomy" id="3003601"/>
    <lineage>
        <taxon>Bacteria</taxon>
        <taxon>Bacillati</taxon>
        <taxon>Bacillota</taxon>
        <taxon>Clostridia</taxon>
        <taxon>Peptostreptococcales</taxon>
        <taxon>Peptostreptococcaceae</taxon>
        <taxon>Peptostreptococcus</taxon>
    </lineage>
</organism>
<dbReference type="InterPro" id="IPR009057">
    <property type="entry name" value="Homeodomain-like_sf"/>
</dbReference>
<feature type="DNA-binding region" description="H-T-H motif" evidence="2">
    <location>
        <begin position="33"/>
        <end position="52"/>
    </location>
</feature>
<sequence>MCAAKRLTETERKKKIMNSASKVIIEKGLEKTTMEDIIAGTTLSKGGVYHYYKSVIEIFKDIMLYGIEYRNEIIKEHLYESKEIVTNEFMAKQRF</sequence>
<feature type="domain" description="HTH tetR-type" evidence="3">
    <location>
        <begin position="10"/>
        <end position="70"/>
    </location>
</feature>
<name>A0ABY7JQP8_9FIRM</name>
<evidence type="ECO:0000256" key="2">
    <source>
        <dbReference type="PROSITE-ProRule" id="PRU00335"/>
    </source>
</evidence>
<evidence type="ECO:0000313" key="5">
    <source>
        <dbReference type="Proteomes" id="UP001164187"/>
    </source>
</evidence>
<dbReference type="InterPro" id="IPR001647">
    <property type="entry name" value="HTH_TetR"/>
</dbReference>
<gene>
    <name evidence="4" type="ORF">O0R46_07125</name>
</gene>
<protein>
    <submittedName>
        <fullName evidence="4">TetR/AcrR family transcriptional regulator</fullName>
    </submittedName>
</protein>
<dbReference type="Proteomes" id="UP001164187">
    <property type="component" value="Chromosome"/>
</dbReference>
<dbReference type="Pfam" id="PF00440">
    <property type="entry name" value="TetR_N"/>
    <property type="match status" value="1"/>
</dbReference>
<dbReference type="PROSITE" id="PS50977">
    <property type="entry name" value="HTH_TETR_2"/>
    <property type="match status" value="1"/>
</dbReference>
<evidence type="ECO:0000259" key="3">
    <source>
        <dbReference type="PROSITE" id="PS50977"/>
    </source>
</evidence>
<dbReference type="RefSeq" id="WP_269311044.1">
    <property type="nucleotide sequence ID" value="NZ_CP114052.1"/>
</dbReference>
<dbReference type="Gene3D" id="1.10.357.10">
    <property type="entry name" value="Tetracycline Repressor, domain 2"/>
    <property type="match status" value="1"/>
</dbReference>
<accession>A0ABY7JQP8</accession>
<evidence type="ECO:0000256" key="1">
    <source>
        <dbReference type="ARBA" id="ARBA00023125"/>
    </source>
</evidence>